<dbReference type="NCBIfam" id="TIGR03344">
    <property type="entry name" value="VI_effect_Hcp1"/>
    <property type="match status" value="1"/>
</dbReference>
<accession>A0A518AUF4</accession>
<dbReference type="Proteomes" id="UP000315750">
    <property type="component" value="Chromosome"/>
</dbReference>
<sequence length="170" mass="18395">MGNNGEPKSQGSIDYFLKIDGIEGESKDSKHAKEIQILGFTWGESQPVSIPYTSGGGSGKVTMQDLTFTMYACKASPKLFLSCAKGEHIKEATLVARKAGGSQEEFYQIKLEEVLVSSYNTSGGNGSTLPLDTVTLAFAKISYEYRPQKDKGALDTPVKAGWNLEENKAI</sequence>
<dbReference type="EMBL" id="CP036278">
    <property type="protein sequence ID" value="QDU58359.1"/>
    <property type="molecule type" value="Genomic_DNA"/>
</dbReference>
<evidence type="ECO:0000313" key="2">
    <source>
        <dbReference type="Proteomes" id="UP000315750"/>
    </source>
</evidence>
<dbReference type="OrthoDB" id="4865570at2"/>
<dbReference type="InterPro" id="IPR008514">
    <property type="entry name" value="T6SS_Hcp"/>
</dbReference>
<organism evidence="1 2">
    <name type="scientific">Aeoliella mucimassa</name>
    <dbReference type="NCBI Taxonomy" id="2527972"/>
    <lineage>
        <taxon>Bacteria</taxon>
        <taxon>Pseudomonadati</taxon>
        <taxon>Planctomycetota</taxon>
        <taxon>Planctomycetia</taxon>
        <taxon>Pirellulales</taxon>
        <taxon>Lacipirellulaceae</taxon>
        <taxon>Aeoliella</taxon>
    </lineage>
</organism>
<protein>
    <recommendedName>
        <fullName evidence="3">Major exported protein</fullName>
    </recommendedName>
</protein>
<dbReference type="AlphaFoldDB" id="A0A518AUF4"/>
<dbReference type="Gene3D" id="2.30.110.20">
    <property type="entry name" value="Hcp1-like"/>
    <property type="match status" value="1"/>
</dbReference>
<reference evidence="1 2" key="1">
    <citation type="submission" date="2019-02" db="EMBL/GenBank/DDBJ databases">
        <title>Deep-cultivation of Planctomycetes and their phenomic and genomic characterization uncovers novel biology.</title>
        <authorList>
            <person name="Wiegand S."/>
            <person name="Jogler M."/>
            <person name="Boedeker C."/>
            <person name="Pinto D."/>
            <person name="Vollmers J."/>
            <person name="Rivas-Marin E."/>
            <person name="Kohn T."/>
            <person name="Peeters S.H."/>
            <person name="Heuer A."/>
            <person name="Rast P."/>
            <person name="Oberbeckmann S."/>
            <person name="Bunk B."/>
            <person name="Jeske O."/>
            <person name="Meyerdierks A."/>
            <person name="Storesund J.E."/>
            <person name="Kallscheuer N."/>
            <person name="Luecker S."/>
            <person name="Lage O.M."/>
            <person name="Pohl T."/>
            <person name="Merkel B.J."/>
            <person name="Hornburger P."/>
            <person name="Mueller R.-W."/>
            <person name="Bruemmer F."/>
            <person name="Labrenz M."/>
            <person name="Spormann A.M."/>
            <person name="Op den Camp H."/>
            <person name="Overmann J."/>
            <person name="Amann R."/>
            <person name="Jetten M.S.M."/>
            <person name="Mascher T."/>
            <person name="Medema M.H."/>
            <person name="Devos D.P."/>
            <person name="Kaster A.-K."/>
            <person name="Ovreas L."/>
            <person name="Rohde M."/>
            <person name="Galperin M.Y."/>
            <person name="Jogler C."/>
        </authorList>
    </citation>
    <scope>NUCLEOTIDE SEQUENCE [LARGE SCALE GENOMIC DNA]</scope>
    <source>
        <strain evidence="1 2">Pan181</strain>
    </source>
</reference>
<dbReference type="SUPFAM" id="SSF141452">
    <property type="entry name" value="Hcp1-like"/>
    <property type="match status" value="1"/>
</dbReference>
<proteinExistence type="predicted"/>
<dbReference type="RefSeq" id="WP_145250189.1">
    <property type="nucleotide sequence ID" value="NZ_CP036278.1"/>
</dbReference>
<name>A0A518AUF4_9BACT</name>
<dbReference type="KEGG" id="amuc:Pan181_45930"/>
<evidence type="ECO:0008006" key="3">
    <source>
        <dbReference type="Google" id="ProtNLM"/>
    </source>
</evidence>
<keyword evidence="2" id="KW-1185">Reference proteome</keyword>
<gene>
    <name evidence="1" type="ORF">Pan181_45930</name>
</gene>
<dbReference type="InterPro" id="IPR036624">
    <property type="entry name" value="Hcp1-lik_sf"/>
</dbReference>
<dbReference type="PANTHER" id="PTHR36152">
    <property type="entry name" value="CYTOPLASMIC PROTEIN-RELATED"/>
    <property type="match status" value="1"/>
</dbReference>
<dbReference type="InterPro" id="IPR053165">
    <property type="entry name" value="HSI-I_assembly_Hcp1"/>
</dbReference>
<dbReference type="PANTHER" id="PTHR36152:SF5">
    <property type="entry name" value="PROTEIN HCP1"/>
    <property type="match status" value="1"/>
</dbReference>
<dbReference type="Pfam" id="PF05638">
    <property type="entry name" value="T6SS_HCP"/>
    <property type="match status" value="1"/>
</dbReference>
<evidence type="ECO:0000313" key="1">
    <source>
        <dbReference type="EMBL" id="QDU58359.1"/>
    </source>
</evidence>